<feature type="site" description="Participates in a stacking interaction with the thymidine ring of dTDP-4-oxo-6-deoxyglucose" evidence="6">
    <location>
        <position position="325"/>
    </location>
</feature>
<dbReference type="NCBIfam" id="TIGR01221">
    <property type="entry name" value="rmlC"/>
    <property type="match status" value="1"/>
</dbReference>
<dbReference type="InterPro" id="IPR036291">
    <property type="entry name" value="NAD(P)-bd_dom_sf"/>
</dbReference>
<dbReference type="Proteomes" id="UP000254602">
    <property type="component" value="Unassembled WGS sequence"/>
</dbReference>
<gene>
    <name evidence="9" type="primary">rmlC_2</name>
    <name evidence="9" type="ORF">NCTC7914_00073</name>
</gene>
<dbReference type="AlphaFoldDB" id="A0A379KEL0"/>
<dbReference type="SUPFAM" id="SSF51735">
    <property type="entry name" value="NAD(P)-binding Rossmann-fold domains"/>
    <property type="match status" value="1"/>
</dbReference>
<dbReference type="EMBL" id="UGUY01000001">
    <property type="protein sequence ID" value="SUD66047.1"/>
    <property type="molecule type" value="Genomic_DNA"/>
</dbReference>
<evidence type="ECO:0000256" key="2">
    <source>
        <dbReference type="ARBA" id="ARBA00001997"/>
    </source>
</evidence>
<dbReference type="Gene3D" id="3.90.25.10">
    <property type="entry name" value="UDP-galactose 4-epimerase, domain 1"/>
    <property type="match status" value="1"/>
</dbReference>
<proteinExistence type="inferred from homology"/>
<evidence type="ECO:0000313" key="9">
    <source>
        <dbReference type="EMBL" id="SUD66047.1"/>
    </source>
</evidence>
<dbReference type="GO" id="GO:0016491">
    <property type="term" value="F:oxidoreductase activity"/>
    <property type="evidence" value="ECO:0007669"/>
    <property type="project" value="UniProtKB-KW"/>
</dbReference>
<feature type="domain" description="RmlD-like substrate binding" evidence="8">
    <location>
        <begin position="1"/>
        <end position="195"/>
    </location>
</feature>
<feature type="active site" description="Proton acceptor" evidence="5">
    <location>
        <position position="249"/>
    </location>
</feature>
<comment type="similarity">
    <text evidence="7">Belongs to the dTDP-4-dehydrorhamnose 3,5-epimerase family.</text>
</comment>
<dbReference type="Gene3D" id="3.40.50.720">
    <property type="entry name" value="NAD(P)-binding Rossmann-like Domain"/>
    <property type="match status" value="1"/>
</dbReference>
<keyword evidence="9" id="KW-0560">Oxidoreductase</keyword>
<sequence>MKILLLGKHGQVGWELQRALSVLGEVVTLDRHRVATAYGELVGDLSDLDGLRDILRKVAQYVIVNAAAYTAVDKAETDRELAHTVNALASQAMAEEAKRLNAWLVHYSTAYVFDGSGSAPWKETAPVAPANYYGATKLDGEQLIQASGCKHPIFRTGWVYAARGNNFAKTMLRLAKDRRTLNVIADQVGVPTGADLKVFLFTPKVFGDERGFFFESFNANVFKEVTGLQPDFVQDNHSRSVKGVLRGLHYQLPPHAQGKLVRVVQGEVFDVAVDIRRSSPTFGQWVGAVLSAENKNQLWIPPGFAHGFVTLSETAEFLYKTTDFYSAKSERCIAWDDPQIDIQWPIDFAPQLSAKDQLGVALSVADVFD</sequence>
<dbReference type="InterPro" id="IPR029903">
    <property type="entry name" value="RmlD-like-bd"/>
</dbReference>
<dbReference type="GO" id="GO:0005829">
    <property type="term" value="C:cytosol"/>
    <property type="evidence" value="ECO:0007669"/>
    <property type="project" value="TreeGrafter"/>
</dbReference>
<accession>A0A379KEL0</accession>
<dbReference type="GO" id="GO:0019305">
    <property type="term" value="P:dTDP-rhamnose biosynthetic process"/>
    <property type="evidence" value="ECO:0007669"/>
    <property type="project" value="UniProtKB-UniRule"/>
</dbReference>
<dbReference type="PANTHER" id="PTHR21047:SF2">
    <property type="entry name" value="THYMIDINE DIPHOSPHO-4-KETO-RHAMNOSE 3,5-EPIMERASE"/>
    <property type="match status" value="1"/>
</dbReference>
<organism evidence="9 10">
    <name type="scientific">Pseudomonas putida</name>
    <name type="common">Arthrobacter siderocapsulatus</name>
    <dbReference type="NCBI Taxonomy" id="303"/>
    <lineage>
        <taxon>Bacteria</taxon>
        <taxon>Pseudomonadati</taxon>
        <taxon>Pseudomonadota</taxon>
        <taxon>Gammaproteobacteria</taxon>
        <taxon>Pseudomonadales</taxon>
        <taxon>Pseudomonadaceae</taxon>
        <taxon>Pseudomonas</taxon>
    </lineage>
</organism>
<dbReference type="CDD" id="cd05254">
    <property type="entry name" value="dTDP_HR_like_SDR_e"/>
    <property type="match status" value="1"/>
</dbReference>
<dbReference type="GO" id="GO:0000271">
    <property type="term" value="P:polysaccharide biosynthetic process"/>
    <property type="evidence" value="ECO:0007669"/>
    <property type="project" value="TreeGrafter"/>
</dbReference>
<evidence type="ECO:0000256" key="6">
    <source>
        <dbReference type="PIRSR" id="PIRSR600888-3"/>
    </source>
</evidence>
<dbReference type="Pfam" id="PF04321">
    <property type="entry name" value="RmlD_sub_bind"/>
    <property type="match status" value="1"/>
</dbReference>
<dbReference type="SUPFAM" id="SSF51182">
    <property type="entry name" value="RmlC-like cupins"/>
    <property type="match status" value="1"/>
</dbReference>
<dbReference type="InterPro" id="IPR011051">
    <property type="entry name" value="RmlC_Cupin_sf"/>
</dbReference>
<reference evidence="9 10" key="1">
    <citation type="submission" date="2018-06" db="EMBL/GenBank/DDBJ databases">
        <authorList>
            <consortium name="Pathogen Informatics"/>
            <person name="Doyle S."/>
        </authorList>
    </citation>
    <scope>NUCLEOTIDE SEQUENCE [LARGE SCALE GENOMIC DNA]</scope>
    <source>
        <strain evidence="9 10">NCTC7914</strain>
    </source>
</reference>
<dbReference type="EC" id="5.1.3.13" evidence="3 7"/>
<comment type="pathway">
    <text evidence="7">Carbohydrate biosynthesis; dTDP-L-rhamnose biosynthesis.</text>
</comment>
<evidence type="ECO:0000313" key="10">
    <source>
        <dbReference type="Proteomes" id="UP000254602"/>
    </source>
</evidence>
<dbReference type="GO" id="GO:0008830">
    <property type="term" value="F:dTDP-4-dehydrorhamnose 3,5-epimerase activity"/>
    <property type="evidence" value="ECO:0007669"/>
    <property type="project" value="UniProtKB-UniRule"/>
</dbReference>
<name>A0A379KEL0_PSEPU</name>
<dbReference type="PANTHER" id="PTHR21047">
    <property type="entry name" value="DTDP-6-DEOXY-D-GLUCOSE-3,5 EPIMERASE"/>
    <property type="match status" value="1"/>
</dbReference>
<dbReference type="Pfam" id="PF00908">
    <property type="entry name" value="dTDP_sugar_isom"/>
    <property type="match status" value="1"/>
</dbReference>
<feature type="active site" description="Proton donor" evidence="5">
    <location>
        <position position="319"/>
    </location>
</feature>
<evidence type="ECO:0000256" key="7">
    <source>
        <dbReference type="RuleBase" id="RU364069"/>
    </source>
</evidence>
<protein>
    <recommendedName>
        <fullName evidence="4 7">dTDP-4-dehydrorhamnose 3,5-epimerase</fullName>
        <ecNumber evidence="3 7">5.1.3.13</ecNumber>
    </recommendedName>
    <alternativeName>
        <fullName evidence="7">Thymidine diphospho-4-keto-rhamnose 3,5-epimerase</fullName>
    </alternativeName>
</protein>
<evidence type="ECO:0000259" key="8">
    <source>
        <dbReference type="Pfam" id="PF04321"/>
    </source>
</evidence>
<dbReference type="UniPathway" id="UPA00124"/>
<keyword evidence="7 9" id="KW-0413">Isomerase</keyword>
<evidence type="ECO:0000256" key="4">
    <source>
        <dbReference type="ARBA" id="ARBA00019595"/>
    </source>
</evidence>
<evidence type="ECO:0000256" key="5">
    <source>
        <dbReference type="PIRSR" id="PIRSR600888-1"/>
    </source>
</evidence>
<dbReference type="CDD" id="cd00438">
    <property type="entry name" value="cupin_RmlC"/>
    <property type="match status" value="1"/>
</dbReference>
<dbReference type="InterPro" id="IPR000888">
    <property type="entry name" value="RmlC-like"/>
</dbReference>
<comment type="catalytic activity">
    <reaction evidence="1 7">
        <text>dTDP-4-dehydro-6-deoxy-alpha-D-glucose = dTDP-4-dehydro-beta-L-rhamnose</text>
        <dbReference type="Rhea" id="RHEA:16969"/>
        <dbReference type="ChEBI" id="CHEBI:57649"/>
        <dbReference type="ChEBI" id="CHEBI:62830"/>
        <dbReference type="EC" id="5.1.3.13"/>
    </reaction>
</comment>
<comment type="function">
    <text evidence="2 7">Catalyzes the epimerization of the C3' and C5'positions of dTDP-6-deoxy-D-xylo-4-hexulose, forming dTDP-6-deoxy-L-lyxo-4-hexulose.</text>
</comment>
<dbReference type="Gene3D" id="2.60.120.10">
    <property type="entry name" value="Jelly Rolls"/>
    <property type="match status" value="1"/>
</dbReference>
<evidence type="ECO:0000256" key="3">
    <source>
        <dbReference type="ARBA" id="ARBA00012098"/>
    </source>
</evidence>
<evidence type="ECO:0000256" key="1">
    <source>
        <dbReference type="ARBA" id="ARBA00001298"/>
    </source>
</evidence>
<comment type="subunit">
    <text evidence="7">Homodimer.</text>
</comment>
<dbReference type="InterPro" id="IPR014710">
    <property type="entry name" value="RmlC-like_jellyroll"/>
</dbReference>